<protein>
    <submittedName>
        <fullName evidence="3">Chascon</fullName>
    </submittedName>
</protein>
<dbReference type="EMBL" id="JAOAOG010000098">
    <property type="protein sequence ID" value="KAJ6249487.1"/>
    <property type="molecule type" value="Genomic_DNA"/>
</dbReference>
<feature type="region of interest" description="Disordered" evidence="2">
    <location>
        <begin position="1746"/>
        <end position="1782"/>
    </location>
</feature>
<feature type="region of interest" description="Disordered" evidence="2">
    <location>
        <begin position="1592"/>
        <end position="1615"/>
    </location>
</feature>
<feature type="compositionally biased region" description="Low complexity" evidence="2">
    <location>
        <begin position="2103"/>
        <end position="2121"/>
    </location>
</feature>
<sequence>MTQFITDWLQKMLGTEINPTDPLMLSSSLCQAITTLDPDPLPKITSSPKKNIKEFLQSCQSLGVKRETLPPVKALLDTTDPRPLTLLLRELNSLVTLPSREWEMEIDCEKLTEQTSVNIHGLSSEAARIYSIGRKDFEVELLLGTGAKKAIFGTIELTHKNCKIIPRDENIDFNSSLGNNSNNNNNNNINNTTNSKQFHNLNFPMEILITQIITFSHPKKKKLIKICSTNQNIEDLNSIIIKFDNIYLMLLFWKSIQMFKRYQLNYLGIIPIHGDILGIETELNTLSRKILNQKKEEENENKLQANFNIELLPFNQIIKQTGNNNNTNVLNFKKSSHKGILSIHSQYISILLLIKSKNNLFKEFIFPLNVNNSSSSSNSNSNNSSSNNINNSMYNINENNCINNNNHYLIFSSSIKFKNIIELLIETDLRSQKLFFACNSNLHAQLINKCINSLVKRWTIQKNHNSIKQRLNISFTTTINKNLKNELQLLSKFNNLNSDEVINTIENQKGNTPFNNEENGKEQNSMHINNYDDDDLNNFDEIEDEIEYNDDEEFDGEEFDNEEFGDEETLQENARKEYIRKGLVISRHLKCTSFGRYGQATLLQKNLLLPGWYINPLLIIKNEKKHKLRCKKTILEYLRLDSAEFPVGLVETDLKELINYNGKECILKIHGSKFSILLKNKKKNITKKDFETKEEEYNNDYKNNKDTEILFTKEFDNSITIIIHPNFTTLFMINLLSFGKILLCCKDSLIRDLICNSFVIFLNRSVHSNLQKEYDNLFLFYSSNKAKKSNNKFNKLSLSKQVKSLRDELLNNNDINCNSKYNFNLKLKKDDEYLNNNNNNNEDDDDDNILNEDDDDELPPLYEKINSDLIGYIGIDELEKTKYQVIILNSFGNINQLSQNNNQAAISLYRDHFIINSGALNIKRYYNKFTKLFYSSKNNKRLAKLKLDEYYSLLIIFQSYENLIGFSLDLESKKNQLLKQNLSLKQENKLKFKKFPCLVRSLIGLIPGTIYLNSDHFLIVTNNDDFSSEYSGNMKVIRSKSNPYLAKIILPLHFIIRLSFTEINQANDFIIYFNNICQKIKNEINANENLLSKKKEEEEERRKLKKLQNANLNKIKPFETNFLDPEILATVFIEEKPLGERGIIIENDKLKLISYSKSKHPEFSLKNSFIFFNQNFDQILKLFTQNGRILYFIFDNSSEAYICNQLFNEINQGNLLSLRNNNSNNNDDDDNNDYNNDNEEEENDNDEINFKLDFNIKIIKKKKILHKGKIYIDQNKLVVNQINNKNNNSKIIIQDSLEKIEIHIHPTNELIIRIVYGNEKKMAESLQFENKENRDTLVSIFNNFLKVDYFPKNILKHLKKKSIIIENKDNEKENLKKQKAREKEQRLLKKQKEKEQREKEILLQKQREKEQKEKLLKEKLLKEQREKEEKEKLLKKQREKEQREKEEKEKLLKEQREKERLLKKQREKKQREKEQREKEQREKEKLLKEQREKEQREKEQREKEQREKEQRTKEKLLKEQREKEQKEKLLKKQREKEQREKEQREKEQREKEQREKEQREKEQREKERKEKEQEELRKKEKLLKEQREKEQKEKLLKEQKEKEQSLKEQNENENENEYNQYLQLIDSINFFKIKFKMKNENKSKLAILGIEDEKLLFSNINKTQKINITNIKIANRRGTNKQNQIILSILDQKIKYSIIFNHISSKTKFIKSWLKLKKKSQLTPRSSPISQKNKQNKILDKTKLKVDNNQIEENNHNTNLGTNGDKKEKETETKTETETEEGNEIEANEYANLEKHTFEIFFLSKQQKSIGEGSFSFIGKNIIEIIDQDTIKYNFIFSENDQLHMGKTKHIIKIIFGEKSFLFHFKLKREKKIFIEQFRRFRNFASQNNNKQQNQKKPEKNENDENENENENDYYQKKKLGLEIFNVNITDRNQTKKGKGKILIKKNSMEIEIQTEKKEAIIEPINEKIKLALHPKNKKSLKISFLEKESLYILFNKPETRVIFNELVSTLIENIIPIYNIIFKNQKTQEKQKAQIHFDHEFIKIKDNKNVKVIYNFEIKTIQVKKHPKNLKLIKIQSNNTKLSILMKKEKDLLSFIKHFNKQKNQSKSSNNNNNNNNGIKQKQEKENKNNTKKSGIEQGNKNVGIIEDEDESEGFLATIQQTTINELKLKEKIKIILKTNQISILKLDQKESSLTWNSNEYSKIQASKSKKYRIKIVFEKKVSCVIDLDNPEKSDIFLNTYKKKLVKN</sequence>
<keyword evidence="4" id="KW-1185">Reference proteome</keyword>
<feature type="compositionally biased region" description="Basic and acidic residues" evidence="2">
    <location>
        <begin position="1592"/>
        <end position="1610"/>
    </location>
</feature>
<feature type="region of interest" description="Disordered" evidence="2">
    <location>
        <begin position="1221"/>
        <end position="1243"/>
    </location>
</feature>
<dbReference type="PANTHER" id="PTHR45834:SF7">
    <property type="entry name" value="DH DOMAIN-CONTAINING PROTEIN"/>
    <property type="match status" value="1"/>
</dbReference>
<evidence type="ECO:0000313" key="4">
    <source>
        <dbReference type="Proteomes" id="UP001150062"/>
    </source>
</evidence>
<name>A0ABQ8YXZ8_9EUKA</name>
<feature type="region of interest" description="Disordered" evidence="2">
    <location>
        <begin position="1427"/>
        <end position="1577"/>
    </location>
</feature>
<dbReference type="InterPro" id="IPR036872">
    <property type="entry name" value="CH_dom_sf"/>
</dbReference>
<dbReference type="Proteomes" id="UP001150062">
    <property type="component" value="Unassembled WGS sequence"/>
</dbReference>
<evidence type="ECO:0000256" key="2">
    <source>
        <dbReference type="SAM" id="MobiDB-lite"/>
    </source>
</evidence>
<feature type="region of interest" description="Disordered" evidence="2">
    <location>
        <begin position="834"/>
        <end position="853"/>
    </location>
</feature>
<feature type="region of interest" description="Disordered" evidence="2">
    <location>
        <begin position="1885"/>
        <end position="1911"/>
    </location>
</feature>
<feature type="compositionally biased region" description="Acidic residues" evidence="2">
    <location>
        <begin position="1226"/>
        <end position="1243"/>
    </location>
</feature>
<gene>
    <name evidence="3" type="ORF">M0813_16907</name>
</gene>
<dbReference type="SUPFAM" id="SSF47576">
    <property type="entry name" value="Calponin-homology domain, CH-domain"/>
    <property type="match status" value="1"/>
</dbReference>
<feature type="compositionally biased region" description="Acidic residues" evidence="2">
    <location>
        <begin position="841"/>
        <end position="853"/>
    </location>
</feature>
<feature type="compositionally biased region" description="Low complexity" evidence="2">
    <location>
        <begin position="1748"/>
        <end position="1759"/>
    </location>
</feature>
<evidence type="ECO:0000256" key="1">
    <source>
        <dbReference type="SAM" id="Coils"/>
    </source>
</evidence>
<dbReference type="PANTHER" id="PTHR45834">
    <property type="entry name" value="RHO GUANINE NUCLEOTIDE EXCHANGE FACTOR 9-RELATED"/>
    <property type="match status" value="1"/>
</dbReference>
<evidence type="ECO:0000313" key="3">
    <source>
        <dbReference type="EMBL" id="KAJ6249487.1"/>
    </source>
</evidence>
<comment type="caution">
    <text evidence="3">The sequence shown here is derived from an EMBL/GenBank/DDBJ whole genome shotgun (WGS) entry which is preliminary data.</text>
</comment>
<feature type="coiled-coil region" evidence="1">
    <location>
        <begin position="1077"/>
        <end position="1115"/>
    </location>
</feature>
<dbReference type="InterPro" id="IPR053086">
    <property type="entry name" value="RhoGEF_domain"/>
</dbReference>
<reference evidence="3" key="1">
    <citation type="submission" date="2022-08" db="EMBL/GenBank/DDBJ databases">
        <title>Novel sulfate-reducing endosymbionts in the free-living metamonad Anaeramoeba.</title>
        <authorList>
            <person name="Jerlstrom-Hultqvist J."/>
            <person name="Cepicka I."/>
            <person name="Gallot-Lavallee L."/>
            <person name="Salas-Leiva D."/>
            <person name="Curtis B.A."/>
            <person name="Zahonova K."/>
            <person name="Pipaliya S."/>
            <person name="Dacks J."/>
            <person name="Roger A.J."/>
        </authorList>
    </citation>
    <scope>NUCLEOTIDE SEQUENCE</scope>
    <source>
        <strain evidence="3">Schooner1</strain>
    </source>
</reference>
<proteinExistence type="predicted"/>
<organism evidence="3 4">
    <name type="scientific">Anaeramoeba flamelloides</name>
    <dbReference type="NCBI Taxonomy" id="1746091"/>
    <lineage>
        <taxon>Eukaryota</taxon>
        <taxon>Metamonada</taxon>
        <taxon>Anaeramoebidae</taxon>
        <taxon>Anaeramoeba</taxon>
    </lineage>
</organism>
<keyword evidence="1" id="KW-0175">Coiled coil</keyword>
<feature type="region of interest" description="Disordered" evidence="2">
    <location>
        <begin position="2103"/>
        <end position="2144"/>
    </location>
</feature>
<accession>A0ABQ8YXZ8</accession>
<feature type="compositionally biased region" description="Basic and acidic residues" evidence="2">
    <location>
        <begin position="1764"/>
        <end position="1777"/>
    </location>
</feature>